<feature type="transmembrane region" description="Helical" evidence="1">
    <location>
        <begin position="198"/>
        <end position="218"/>
    </location>
</feature>
<evidence type="ECO:0000313" key="2">
    <source>
        <dbReference type="EMBL" id="CCB79589.1"/>
    </source>
</evidence>
<feature type="transmembrane region" description="Helical" evidence="1">
    <location>
        <begin position="171"/>
        <end position="191"/>
    </location>
</feature>
<protein>
    <submittedName>
        <fullName evidence="2">Uncharacterized protein</fullName>
    </submittedName>
</protein>
<dbReference type="KEGG" id="hbi:HBZC1_06030"/>
<evidence type="ECO:0000313" key="3">
    <source>
        <dbReference type="Proteomes" id="UP000008387"/>
    </source>
</evidence>
<keyword evidence="1" id="KW-1133">Transmembrane helix</keyword>
<evidence type="ECO:0000256" key="1">
    <source>
        <dbReference type="SAM" id="Phobius"/>
    </source>
</evidence>
<organism evidence="2 3">
    <name type="scientific">Helicobacter bizzozeronii (strain CIII-1)</name>
    <dbReference type="NCBI Taxonomy" id="1002804"/>
    <lineage>
        <taxon>Bacteria</taxon>
        <taxon>Pseudomonadati</taxon>
        <taxon>Campylobacterota</taxon>
        <taxon>Epsilonproteobacteria</taxon>
        <taxon>Campylobacterales</taxon>
        <taxon>Helicobacteraceae</taxon>
        <taxon>Helicobacter</taxon>
    </lineage>
</organism>
<gene>
    <name evidence="2" type="ordered locus">HBZC1_06030</name>
</gene>
<keyword evidence="3" id="KW-1185">Reference proteome</keyword>
<feature type="transmembrane region" description="Helical" evidence="1">
    <location>
        <begin position="82"/>
        <end position="100"/>
    </location>
</feature>
<keyword evidence="1" id="KW-0472">Membrane</keyword>
<dbReference type="Proteomes" id="UP000008387">
    <property type="component" value="Chromosome"/>
</dbReference>
<feature type="transmembrane region" description="Helical" evidence="1">
    <location>
        <begin position="138"/>
        <end position="159"/>
    </location>
</feature>
<feature type="transmembrane region" description="Helical" evidence="1">
    <location>
        <begin position="48"/>
        <end position="70"/>
    </location>
</feature>
<reference evidence="2 3" key="1">
    <citation type="journal article" date="2011" name="J. Bacteriol.">
        <title>Genome sequence of Helicobacter bizzozeronii strain CIII-1, an isolate from human gastric mucosa.</title>
        <authorList>
            <person name="Schott T."/>
            <person name="Rossi M."/>
            <person name="Hanninen M.L."/>
        </authorList>
    </citation>
    <scope>NUCLEOTIDE SEQUENCE [LARGE SCALE GENOMIC DNA]</scope>
    <source>
        <strain evidence="2 3">CIII-1</strain>
    </source>
</reference>
<dbReference type="EMBL" id="FR871757">
    <property type="protein sequence ID" value="CCB79589.1"/>
    <property type="molecule type" value="Genomic_DNA"/>
</dbReference>
<dbReference type="STRING" id="1002804.HBZC1_06030"/>
<feature type="transmembrane region" description="Helical" evidence="1">
    <location>
        <begin position="233"/>
        <end position="251"/>
    </location>
</feature>
<sequence length="253" mass="29028">MKKPNTYKLVLSSVFFVLFVITALALILSAFQRNFSQLFAIFNEPGHFYAILISILYICGILMSLGYFIATRRKHSLFIPKLLVLVGCVFFCYLFLFNQVKPNNAPLLSFLLSIFFYLAFLGLGLWRFLARWHAPNSAWIKYLIFFAPSMNVCLIMLFASSFQPYLLKQHWHAWVDFALFGSNLAFLIAVLAKRKEYFGIYEYANLLVLIAGIVVFYVERACDLASGSLQRCPLGFLFVGLFGVVWGMDVFEL</sequence>
<feature type="transmembrane region" description="Helical" evidence="1">
    <location>
        <begin position="7"/>
        <end position="28"/>
    </location>
</feature>
<feature type="transmembrane region" description="Helical" evidence="1">
    <location>
        <begin position="106"/>
        <end position="126"/>
    </location>
</feature>
<proteinExistence type="predicted"/>
<accession>F8KS39</accession>
<dbReference type="HOGENOM" id="CLU_086318_0_0_7"/>
<dbReference type="AlphaFoldDB" id="F8KS39"/>
<keyword evidence="1" id="KW-0812">Transmembrane</keyword>
<name>F8KS39_HELBC</name>